<keyword evidence="4" id="KW-1185">Reference proteome</keyword>
<evidence type="ECO:0000259" key="2">
    <source>
        <dbReference type="PROSITE" id="PS51767"/>
    </source>
</evidence>
<evidence type="ECO:0000313" key="3">
    <source>
        <dbReference type="EMBL" id="TVU14306.1"/>
    </source>
</evidence>
<dbReference type="InterPro" id="IPR021109">
    <property type="entry name" value="Peptidase_aspartic_dom_sf"/>
</dbReference>
<dbReference type="InterPro" id="IPR001461">
    <property type="entry name" value="Aspartic_peptidase_A1"/>
</dbReference>
<reference evidence="3 4" key="1">
    <citation type="journal article" date="2019" name="Sci. Rep.">
        <title>A high-quality genome of Eragrostis curvula grass provides insights into Poaceae evolution and supports new strategies to enhance forage quality.</title>
        <authorList>
            <person name="Carballo J."/>
            <person name="Santos B.A.C.M."/>
            <person name="Zappacosta D."/>
            <person name="Garbus I."/>
            <person name="Selva J.P."/>
            <person name="Gallo C.A."/>
            <person name="Diaz A."/>
            <person name="Albertini E."/>
            <person name="Caccamo M."/>
            <person name="Echenique V."/>
        </authorList>
    </citation>
    <scope>NUCLEOTIDE SEQUENCE [LARGE SCALE GENOMIC DNA]</scope>
    <source>
        <strain evidence="4">cv. Victoria</strain>
        <tissue evidence="3">Leaf</tissue>
    </source>
</reference>
<dbReference type="AlphaFoldDB" id="A0A5J9TSE8"/>
<feature type="non-terminal residue" evidence="3">
    <location>
        <position position="1"/>
    </location>
</feature>
<dbReference type="Gene3D" id="2.40.70.10">
    <property type="entry name" value="Acid Proteases"/>
    <property type="match status" value="1"/>
</dbReference>
<comment type="caution">
    <text evidence="3">The sequence shown here is derived from an EMBL/GenBank/DDBJ whole genome shotgun (WGS) entry which is preliminary data.</text>
</comment>
<dbReference type="GO" id="GO:0006508">
    <property type="term" value="P:proteolysis"/>
    <property type="evidence" value="ECO:0007669"/>
    <property type="project" value="InterPro"/>
</dbReference>
<dbReference type="OrthoDB" id="1258937at2759"/>
<evidence type="ECO:0000256" key="1">
    <source>
        <dbReference type="ARBA" id="ARBA00007447"/>
    </source>
</evidence>
<dbReference type="PANTHER" id="PTHR47965:SF17">
    <property type="entry name" value="OS01G0936900 PROTEIN"/>
    <property type="match status" value="1"/>
</dbReference>
<organism evidence="3 4">
    <name type="scientific">Eragrostis curvula</name>
    <name type="common">weeping love grass</name>
    <dbReference type="NCBI Taxonomy" id="38414"/>
    <lineage>
        <taxon>Eukaryota</taxon>
        <taxon>Viridiplantae</taxon>
        <taxon>Streptophyta</taxon>
        <taxon>Embryophyta</taxon>
        <taxon>Tracheophyta</taxon>
        <taxon>Spermatophyta</taxon>
        <taxon>Magnoliopsida</taxon>
        <taxon>Liliopsida</taxon>
        <taxon>Poales</taxon>
        <taxon>Poaceae</taxon>
        <taxon>PACMAD clade</taxon>
        <taxon>Chloridoideae</taxon>
        <taxon>Eragrostideae</taxon>
        <taxon>Eragrostidinae</taxon>
        <taxon>Eragrostis</taxon>
    </lineage>
</organism>
<sequence>MVASKLKVAKQFALCLPGGGQTGAAIFGGGPFVLQSSRPVDLAQELRQGSLPLLKNPKNGAYYFRVHGIAVNQQLVPIAPGALDLNTRTGSGGVAFSTVTPFTSLRADIFGAVISAFDKATSGIPRREATYPFMMCYEASAFGSTLVGPGVANIDLMLDNGKNWTLPGASSLVQVDEHTLCFAFHSMNSEVGIPNSKAIPESPAIIIGAYQMENNLVQFDLEKSTFGVSGLLFGRRTTCGNFNFNTGS</sequence>
<dbReference type="PANTHER" id="PTHR47965">
    <property type="entry name" value="ASPARTYL PROTEASE-RELATED"/>
    <property type="match status" value="1"/>
</dbReference>
<name>A0A5J9TSE8_9POAL</name>
<dbReference type="SUPFAM" id="SSF50630">
    <property type="entry name" value="Acid proteases"/>
    <property type="match status" value="1"/>
</dbReference>
<feature type="domain" description="Peptidase A1" evidence="2">
    <location>
        <begin position="1"/>
        <end position="229"/>
    </location>
</feature>
<dbReference type="Gramene" id="TVU14306">
    <property type="protein sequence ID" value="TVU14306"/>
    <property type="gene ID" value="EJB05_37767"/>
</dbReference>
<dbReference type="GO" id="GO:0004190">
    <property type="term" value="F:aspartic-type endopeptidase activity"/>
    <property type="evidence" value="ECO:0007669"/>
    <property type="project" value="InterPro"/>
</dbReference>
<dbReference type="InterPro" id="IPR032799">
    <property type="entry name" value="TAXi_C"/>
</dbReference>
<comment type="similarity">
    <text evidence="1">Belongs to the peptidase A1 family.</text>
</comment>
<dbReference type="Proteomes" id="UP000324897">
    <property type="component" value="Unassembled WGS sequence"/>
</dbReference>
<evidence type="ECO:0000313" key="4">
    <source>
        <dbReference type="Proteomes" id="UP000324897"/>
    </source>
</evidence>
<dbReference type="EMBL" id="RWGY01000031">
    <property type="protein sequence ID" value="TVU14306.1"/>
    <property type="molecule type" value="Genomic_DNA"/>
</dbReference>
<protein>
    <recommendedName>
        <fullName evidence="2">Peptidase A1 domain-containing protein</fullName>
    </recommendedName>
</protein>
<dbReference type="PROSITE" id="PS51767">
    <property type="entry name" value="PEPTIDASE_A1"/>
    <property type="match status" value="1"/>
</dbReference>
<accession>A0A5J9TSE8</accession>
<dbReference type="InterPro" id="IPR033121">
    <property type="entry name" value="PEPTIDASE_A1"/>
</dbReference>
<gene>
    <name evidence="3" type="ORF">EJB05_37767</name>
</gene>
<dbReference type="Pfam" id="PF14541">
    <property type="entry name" value="TAXi_C"/>
    <property type="match status" value="1"/>
</dbReference>
<proteinExistence type="inferred from homology"/>